<dbReference type="AlphaFoldDB" id="A0A4Y3K8U1"/>
<comment type="caution">
    <text evidence="2">The sequence shown here is derived from an EMBL/GenBank/DDBJ whole genome shotgun (WGS) entry which is preliminary data.</text>
</comment>
<accession>A0A4Y3K8U1</accession>
<protein>
    <recommendedName>
        <fullName evidence="1">Gp5/Type VI secretion system Vgr protein OB-fold domain-containing protein</fullName>
    </recommendedName>
</protein>
<dbReference type="InterPro" id="IPR006531">
    <property type="entry name" value="Gp5/Vgr_OB"/>
</dbReference>
<feature type="domain" description="Gp5/Type VI secretion system Vgr protein OB-fold" evidence="1">
    <location>
        <begin position="54"/>
        <end position="95"/>
    </location>
</feature>
<dbReference type="SUPFAM" id="SSF69255">
    <property type="entry name" value="gp5 N-terminal domain-like"/>
    <property type="match status" value="1"/>
</dbReference>
<proteinExistence type="predicted"/>
<sequence>MTDVLYDAVARIARHEADARSWVSVAVVTEVHTTAAGSPDHSVSVRLRDTAVVVPRVPVAVGALGFVATPAVDDLVVVAFADGDPHAGVVVGRLYHRDLAPPEHGDGKVVLQLPPGGKDVDLQVDASAPQVTLVVGDTSIELAKDRASLTIGDCEVVVDGASPGSVTLTAKDSTLTLGGNGEVSLEASTRLTLKAPEVVIDGSSKVTVSGGLVEVN</sequence>
<organism evidence="2 3">
    <name type="scientific">Cellulomonas uda</name>
    <dbReference type="NCBI Taxonomy" id="1714"/>
    <lineage>
        <taxon>Bacteria</taxon>
        <taxon>Bacillati</taxon>
        <taxon>Actinomycetota</taxon>
        <taxon>Actinomycetes</taxon>
        <taxon>Micrococcales</taxon>
        <taxon>Cellulomonadaceae</taxon>
        <taxon>Cellulomonas</taxon>
    </lineage>
</organism>
<dbReference type="EMBL" id="BJLP01000018">
    <property type="protein sequence ID" value="GEA80891.1"/>
    <property type="molecule type" value="Genomic_DNA"/>
</dbReference>
<name>A0A4Y3K8U1_CELUD</name>
<dbReference type="Pfam" id="PF04717">
    <property type="entry name" value="Phage_base_V"/>
    <property type="match status" value="1"/>
</dbReference>
<dbReference type="InterPro" id="IPR037026">
    <property type="entry name" value="Vgr_OB-fold_dom_sf"/>
</dbReference>
<reference evidence="2 3" key="1">
    <citation type="submission" date="2019-06" db="EMBL/GenBank/DDBJ databases">
        <title>Whole genome shotgun sequence of Cellulomonas uda NBRC 3747.</title>
        <authorList>
            <person name="Hosoyama A."/>
            <person name="Uohara A."/>
            <person name="Ohji S."/>
            <person name="Ichikawa N."/>
        </authorList>
    </citation>
    <scope>NUCLEOTIDE SEQUENCE [LARGE SCALE GENOMIC DNA]</scope>
    <source>
        <strain evidence="2 3">NBRC 3747</strain>
    </source>
</reference>
<dbReference type="Gene3D" id="2.40.50.230">
    <property type="entry name" value="Gp5 N-terminal domain"/>
    <property type="match status" value="1"/>
</dbReference>
<dbReference type="Proteomes" id="UP000315842">
    <property type="component" value="Unassembled WGS sequence"/>
</dbReference>
<evidence type="ECO:0000259" key="1">
    <source>
        <dbReference type="Pfam" id="PF04717"/>
    </source>
</evidence>
<keyword evidence="3" id="KW-1185">Reference proteome</keyword>
<evidence type="ECO:0000313" key="3">
    <source>
        <dbReference type="Proteomes" id="UP000315842"/>
    </source>
</evidence>
<dbReference type="RefSeq" id="WP_141319751.1">
    <property type="nucleotide sequence ID" value="NZ_BJLP01000018.1"/>
</dbReference>
<evidence type="ECO:0000313" key="2">
    <source>
        <dbReference type="EMBL" id="GEA80891.1"/>
    </source>
</evidence>
<gene>
    <name evidence="2" type="ORF">CUD01_13350</name>
</gene>